<dbReference type="InterPro" id="IPR027417">
    <property type="entry name" value="P-loop_NTPase"/>
</dbReference>
<feature type="region of interest" description="Disordered" evidence="1">
    <location>
        <begin position="14"/>
        <end position="40"/>
    </location>
</feature>
<dbReference type="Gene3D" id="3.40.50.300">
    <property type="entry name" value="P-loop containing nucleotide triphosphate hydrolases"/>
    <property type="match status" value="1"/>
</dbReference>
<feature type="region of interest" description="Disordered" evidence="1">
    <location>
        <begin position="440"/>
        <end position="459"/>
    </location>
</feature>
<feature type="compositionally biased region" description="Polar residues" evidence="1">
    <location>
        <begin position="26"/>
        <end position="37"/>
    </location>
</feature>
<keyword evidence="3" id="KW-1185">Reference proteome</keyword>
<dbReference type="RefSeq" id="WP_419580861.1">
    <property type="nucleotide sequence ID" value="NZ_CP036432.1"/>
</dbReference>
<feature type="compositionally biased region" description="Basic and acidic residues" evidence="1">
    <location>
        <begin position="445"/>
        <end position="459"/>
    </location>
</feature>
<sequence length="552" mass="60244">MDATIARETMGDACDGTQIFRPGSEANGTTQGFSSSMEKYDWPKPGERGCLTALPYDGEQPIVPSAGEAWIVTTDLAKGARIHEQGHRVAVYSDNLKSFSHSHLRGYSRDTASSLAAILVDAGCVLMPEYLSEKQMEAWQSVCSELERIGIPAVLEQYDYSNERQFSRLLERATGRLPVPRSLPAAVCVAERLSREPEPIDWLITGILARGQPGYIAGPEKCLKTSIAADLAASLSTGSRFLGTFDVTTRSNVLFLSGESGGHTLDDLFRRIFEARDVKPQPGSLRVISETVRFSNASNLEWLGNQLDEFDTDVLFIDPVYLSLSGDGAENMMTQGERLGNLNSVCRSHGATMLLVHHTKSIDPKGGGMHRPAMLSDLAWAGHKEFARQWFLVNRRRPYDLSGEHHFWLTIGGSAGQSGLHGVDISEGLLSEGRHWQTNVSNPSEVKRADRELSAEKKAGRKIEVTDRACQKLLGKLSATEPKTKNEIGVRSECQARALQSLIDDGKARETSTIRAGRERDAYLLNADHDQAASIPCNSGPQTGSAAITATS</sequence>
<gene>
    <name evidence="2" type="ORF">TBK1r_03480</name>
</gene>
<dbReference type="Proteomes" id="UP000318081">
    <property type="component" value="Chromosome"/>
</dbReference>
<organism evidence="2 3">
    <name type="scientific">Stieleria magnilauensis</name>
    <dbReference type="NCBI Taxonomy" id="2527963"/>
    <lineage>
        <taxon>Bacteria</taxon>
        <taxon>Pseudomonadati</taxon>
        <taxon>Planctomycetota</taxon>
        <taxon>Planctomycetia</taxon>
        <taxon>Pirellulales</taxon>
        <taxon>Pirellulaceae</taxon>
        <taxon>Stieleria</taxon>
    </lineage>
</organism>
<dbReference type="EMBL" id="CP036432">
    <property type="protein sequence ID" value="QDV81431.1"/>
    <property type="molecule type" value="Genomic_DNA"/>
</dbReference>
<evidence type="ECO:0000313" key="2">
    <source>
        <dbReference type="EMBL" id="QDV81431.1"/>
    </source>
</evidence>
<evidence type="ECO:0008006" key="4">
    <source>
        <dbReference type="Google" id="ProtNLM"/>
    </source>
</evidence>
<evidence type="ECO:0000256" key="1">
    <source>
        <dbReference type="SAM" id="MobiDB-lite"/>
    </source>
</evidence>
<name>A0ABX5XHX3_9BACT</name>
<evidence type="ECO:0000313" key="3">
    <source>
        <dbReference type="Proteomes" id="UP000318081"/>
    </source>
</evidence>
<dbReference type="Pfam" id="PF13481">
    <property type="entry name" value="AAA_25"/>
    <property type="match status" value="1"/>
</dbReference>
<accession>A0ABX5XHX3</accession>
<reference evidence="2 3" key="1">
    <citation type="submission" date="2019-02" db="EMBL/GenBank/DDBJ databases">
        <title>Deep-cultivation of Planctomycetes and their phenomic and genomic characterization uncovers novel biology.</title>
        <authorList>
            <person name="Wiegand S."/>
            <person name="Jogler M."/>
            <person name="Boedeker C."/>
            <person name="Pinto D."/>
            <person name="Vollmers J."/>
            <person name="Rivas-Marin E."/>
            <person name="Kohn T."/>
            <person name="Peeters S.H."/>
            <person name="Heuer A."/>
            <person name="Rast P."/>
            <person name="Oberbeckmann S."/>
            <person name="Bunk B."/>
            <person name="Jeske O."/>
            <person name="Meyerdierks A."/>
            <person name="Storesund J.E."/>
            <person name="Kallscheuer N."/>
            <person name="Luecker S."/>
            <person name="Lage O.M."/>
            <person name="Pohl T."/>
            <person name="Merkel B.J."/>
            <person name="Hornburger P."/>
            <person name="Mueller R.-W."/>
            <person name="Bruemmer F."/>
            <person name="Labrenz M."/>
            <person name="Spormann A.M."/>
            <person name="Op den Camp H."/>
            <person name="Overmann J."/>
            <person name="Amann R."/>
            <person name="Jetten M.S.M."/>
            <person name="Mascher T."/>
            <person name="Medema M.H."/>
            <person name="Devos D.P."/>
            <person name="Kaster A.-K."/>
            <person name="Ovreas L."/>
            <person name="Rohde M."/>
            <person name="Galperin M.Y."/>
            <person name="Jogler C."/>
        </authorList>
    </citation>
    <scope>NUCLEOTIDE SEQUENCE [LARGE SCALE GENOMIC DNA]</scope>
    <source>
        <strain evidence="2 3">TBK1r</strain>
    </source>
</reference>
<protein>
    <recommendedName>
        <fullName evidence="4">Regulatory protein RepA</fullName>
    </recommendedName>
</protein>
<proteinExistence type="predicted"/>
<dbReference type="SUPFAM" id="SSF52540">
    <property type="entry name" value="P-loop containing nucleoside triphosphate hydrolases"/>
    <property type="match status" value="1"/>
</dbReference>